<organism evidence="5 6">
    <name type="scientific">Dinghuibacter silviterrae</name>
    <dbReference type="NCBI Taxonomy" id="1539049"/>
    <lineage>
        <taxon>Bacteria</taxon>
        <taxon>Pseudomonadati</taxon>
        <taxon>Bacteroidota</taxon>
        <taxon>Chitinophagia</taxon>
        <taxon>Chitinophagales</taxon>
        <taxon>Chitinophagaceae</taxon>
        <taxon>Dinghuibacter</taxon>
    </lineage>
</organism>
<dbReference type="InterPro" id="IPR013783">
    <property type="entry name" value="Ig-like_fold"/>
</dbReference>
<protein>
    <submittedName>
        <fullName evidence="5">Beta-glucosidase</fullName>
    </submittedName>
</protein>
<evidence type="ECO:0000256" key="1">
    <source>
        <dbReference type="ARBA" id="ARBA00005336"/>
    </source>
</evidence>
<dbReference type="InterPro" id="IPR002772">
    <property type="entry name" value="Glyco_hydro_3_C"/>
</dbReference>
<dbReference type="Gene3D" id="3.20.20.300">
    <property type="entry name" value="Glycoside hydrolase, family 3, N-terminal domain"/>
    <property type="match status" value="1"/>
</dbReference>
<dbReference type="InterPro" id="IPR036881">
    <property type="entry name" value="Glyco_hydro_3_C_sf"/>
</dbReference>
<dbReference type="SUPFAM" id="SSF51445">
    <property type="entry name" value="(Trans)glycosidases"/>
    <property type="match status" value="1"/>
</dbReference>
<dbReference type="InterPro" id="IPR026891">
    <property type="entry name" value="Fn3-like"/>
</dbReference>
<name>A0A4R8DVV1_9BACT</name>
<dbReference type="Pfam" id="PF01915">
    <property type="entry name" value="Glyco_hydro_3_C"/>
    <property type="match status" value="1"/>
</dbReference>
<dbReference type="SUPFAM" id="SSF52279">
    <property type="entry name" value="Beta-D-glucan exohydrolase, C-terminal domain"/>
    <property type="match status" value="1"/>
</dbReference>
<gene>
    <name evidence="5" type="ORF">EDB95_2645</name>
</gene>
<evidence type="ECO:0000256" key="3">
    <source>
        <dbReference type="SAM" id="SignalP"/>
    </source>
</evidence>
<dbReference type="InterPro" id="IPR050288">
    <property type="entry name" value="Cellulose_deg_GH3"/>
</dbReference>
<dbReference type="PANTHER" id="PTHR42715:SF10">
    <property type="entry name" value="BETA-GLUCOSIDASE"/>
    <property type="match status" value="1"/>
</dbReference>
<dbReference type="Pfam" id="PF00933">
    <property type="entry name" value="Glyco_hydro_3"/>
    <property type="match status" value="1"/>
</dbReference>
<dbReference type="RefSeq" id="WP_211352100.1">
    <property type="nucleotide sequence ID" value="NZ_SODV01000001.1"/>
</dbReference>
<accession>A0A4R8DVV1</accession>
<dbReference type="GO" id="GO:0008422">
    <property type="term" value="F:beta-glucosidase activity"/>
    <property type="evidence" value="ECO:0007669"/>
    <property type="project" value="UniProtKB-ARBA"/>
</dbReference>
<evidence type="ECO:0000313" key="5">
    <source>
        <dbReference type="EMBL" id="TDX01605.1"/>
    </source>
</evidence>
<comment type="similarity">
    <text evidence="1">Belongs to the glycosyl hydrolase 3 family.</text>
</comment>
<dbReference type="Gene3D" id="2.60.40.10">
    <property type="entry name" value="Immunoglobulins"/>
    <property type="match status" value="1"/>
</dbReference>
<keyword evidence="6" id="KW-1185">Reference proteome</keyword>
<dbReference type="Proteomes" id="UP000294498">
    <property type="component" value="Unassembled WGS sequence"/>
</dbReference>
<reference evidence="5 6" key="1">
    <citation type="submission" date="2019-03" db="EMBL/GenBank/DDBJ databases">
        <title>Genomic Encyclopedia of Type Strains, Phase IV (KMG-IV): sequencing the most valuable type-strain genomes for metagenomic binning, comparative biology and taxonomic classification.</title>
        <authorList>
            <person name="Goeker M."/>
        </authorList>
    </citation>
    <scope>NUCLEOTIDE SEQUENCE [LARGE SCALE GENOMIC DNA]</scope>
    <source>
        <strain evidence="5 6">DSM 100059</strain>
    </source>
</reference>
<dbReference type="Gene3D" id="3.40.50.1700">
    <property type="entry name" value="Glycoside hydrolase family 3 C-terminal domain"/>
    <property type="match status" value="1"/>
</dbReference>
<proteinExistence type="inferred from homology"/>
<dbReference type="SMART" id="SM01217">
    <property type="entry name" value="Fn3_like"/>
    <property type="match status" value="1"/>
</dbReference>
<keyword evidence="3" id="KW-0732">Signal</keyword>
<dbReference type="PANTHER" id="PTHR42715">
    <property type="entry name" value="BETA-GLUCOSIDASE"/>
    <property type="match status" value="1"/>
</dbReference>
<feature type="chain" id="PRO_5020572760" evidence="3">
    <location>
        <begin position="24"/>
        <end position="808"/>
    </location>
</feature>
<dbReference type="InterPro" id="IPR017853">
    <property type="entry name" value="GH"/>
</dbReference>
<keyword evidence="2" id="KW-0378">Hydrolase</keyword>
<dbReference type="PRINTS" id="PR00133">
    <property type="entry name" value="GLHYDRLASE3"/>
</dbReference>
<dbReference type="AlphaFoldDB" id="A0A4R8DVV1"/>
<comment type="caution">
    <text evidence="5">The sequence shown here is derived from an EMBL/GenBank/DDBJ whole genome shotgun (WGS) entry which is preliminary data.</text>
</comment>
<dbReference type="GO" id="GO:0005975">
    <property type="term" value="P:carbohydrate metabolic process"/>
    <property type="evidence" value="ECO:0007669"/>
    <property type="project" value="InterPro"/>
</dbReference>
<evidence type="ECO:0000256" key="2">
    <source>
        <dbReference type="ARBA" id="ARBA00022801"/>
    </source>
</evidence>
<dbReference type="InterPro" id="IPR001764">
    <property type="entry name" value="Glyco_hydro_3_N"/>
</dbReference>
<feature type="signal peptide" evidence="3">
    <location>
        <begin position="1"/>
        <end position="23"/>
    </location>
</feature>
<evidence type="ECO:0000259" key="4">
    <source>
        <dbReference type="SMART" id="SM01217"/>
    </source>
</evidence>
<dbReference type="Pfam" id="PF14310">
    <property type="entry name" value="Fn3-like"/>
    <property type="match status" value="1"/>
</dbReference>
<sequence length="808" mass="87181">MKWIFLSTFIAAFALSAAGQNFAAHNDLMALGAPVARGTFAARGAVVAPDAFTAQARALVARMTIEEKASLCSGQDFWSTRPIERLGLPSIYMTDGPHGLRKDSSGGFGHTIPATCFPTASALASSWNPGLAYQEGVALGEECQANNVQIILGPGVNMKRSPLGGRNFEYFSEDPRLAGAMAAALIRGEQSQGVGSSLKHFAANNQETDRFTMSSDIDERTLHELYLPAFERAVTEAQPATVMCAYNKLNGTYCSQNQALLTGILRDTWGYKGFVVSDWGAVDDRVAGIKAGLNLEMPGGSDVNTQKIVAAVKEGRLRIATLDSLVTTVVATTLRLHAAHRDGATYDANAHHAVARAVDDECIVLLKNEDGLLPVTGDKTVAVIGAFAKTPRYQGGGSSQINPTRLADVWGALGKEKNLHLLYAQGYLPDGSTNDTLLAAASAAAASADVVLVFTGLPESYESEGYDRSSIDLPEGHNRLIASLPASKTVVVLMNGSAVAMPWAGQVKGIVEGWLGGQAGGDALADVLTGRVNPSGKLSETFPVRLEDTPPYPLFPARDRHAVYGEGNFTGYRFYDARRIAPLFPFGFGLSYTHFTYKNIFADRDHIRDTDSVGIAVTLRNDGNREGKEVVELYVHETAAPLVRPERELRHFAKVDLQPGEETIVHFRLGYRDFAYYDPAVHDWQVHTDVFDILAGGSSRDLPLRQSLQVEATRIKYPPITRYSSLKELKQNPRGASLYPQLVTGFARSFGAPGPEDTSAAAVQARQRAVGAVENLLGDTPLCKFINFSRGKFSEADLQRILQAANRP</sequence>
<dbReference type="InterPro" id="IPR036962">
    <property type="entry name" value="Glyco_hydro_3_N_sf"/>
</dbReference>
<dbReference type="FunFam" id="2.60.40.10:FF:000495">
    <property type="entry name" value="Periplasmic beta-glucosidase"/>
    <property type="match status" value="1"/>
</dbReference>
<feature type="domain" description="Fibronectin type III-like" evidence="4">
    <location>
        <begin position="629"/>
        <end position="699"/>
    </location>
</feature>
<dbReference type="EMBL" id="SODV01000001">
    <property type="protein sequence ID" value="TDX01605.1"/>
    <property type="molecule type" value="Genomic_DNA"/>
</dbReference>
<evidence type="ECO:0000313" key="6">
    <source>
        <dbReference type="Proteomes" id="UP000294498"/>
    </source>
</evidence>